<feature type="domain" description="FecR protein" evidence="2">
    <location>
        <begin position="142"/>
        <end position="234"/>
    </location>
</feature>
<dbReference type="RefSeq" id="WP_091156050.1">
    <property type="nucleotide sequence ID" value="NZ_FNAI01000019.1"/>
</dbReference>
<evidence type="ECO:0000313" key="4">
    <source>
        <dbReference type="EMBL" id="SDF52336.1"/>
    </source>
</evidence>
<dbReference type="Pfam" id="PF04773">
    <property type="entry name" value="FecR"/>
    <property type="match status" value="1"/>
</dbReference>
<evidence type="ECO:0000259" key="2">
    <source>
        <dbReference type="Pfam" id="PF04773"/>
    </source>
</evidence>
<keyword evidence="5" id="KW-1185">Reference proteome</keyword>
<keyword evidence="1" id="KW-0812">Transmembrane</keyword>
<dbReference type="InterPro" id="IPR012373">
    <property type="entry name" value="Ferrdict_sens_TM"/>
</dbReference>
<dbReference type="InterPro" id="IPR006860">
    <property type="entry name" value="FecR"/>
</dbReference>
<keyword evidence="1" id="KW-1133">Transmembrane helix</keyword>
<dbReference type="InterPro" id="IPR032508">
    <property type="entry name" value="FecR_C"/>
</dbReference>
<dbReference type="AlphaFoldDB" id="A0A1G7LSG7"/>
<dbReference type="STRING" id="1391627.SAMN05216464_11987"/>
<proteinExistence type="predicted"/>
<dbReference type="Proteomes" id="UP000199072">
    <property type="component" value="Unassembled WGS sequence"/>
</dbReference>
<dbReference type="Gene3D" id="2.60.120.1440">
    <property type="match status" value="1"/>
</dbReference>
<reference evidence="4 5" key="1">
    <citation type="submission" date="2016-10" db="EMBL/GenBank/DDBJ databases">
        <authorList>
            <person name="de Groot N.N."/>
        </authorList>
    </citation>
    <scope>NUCLEOTIDE SEQUENCE [LARGE SCALE GENOMIC DNA]</scope>
    <source>
        <strain evidence="4 5">47C3B</strain>
    </source>
</reference>
<organism evidence="4 5">
    <name type="scientific">Mucilaginibacter pineti</name>
    <dbReference type="NCBI Taxonomy" id="1391627"/>
    <lineage>
        <taxon>Bacteria</taxon>
        <taxon>Pseudomonadati</taxon>
        <taxon>Bacteroidota</taxon>
        <taxon>Sphingobacteriia</taxon>
        <taxon>Sphingobacteriales</taxon>
        <taxon>Sphingobacteriaceae</taxon>
        <taxon>Mucilaginibacter</taxon>
    </lineage>
</organism>
<dbReference type="OrthoDB" id="1523735at2"/>
<protein>
    <submittedName>
        <fullName evidence="4">FecR family protein</fullName>
    </submittedName>
</protein>
<dbReference type="PANTHER" id="PTHR30273">
    <property type="entry name" value="PERIPLASMIC SIGNAL SENSOR AND SIGMA FACTOR ACTIVATOR FECR-RELATED"/>
    <property type="match status" value="1"/>
</dbReference>
<gene>
    <name evidence="4" type="ORF">SAMN05216464_11987</name>
</gene>
<name>A0A1G7LSG7_9SPHI</name>
<feature type="transmembrane region" description="Helical" evidence="1">
    <location>
        <begin position="96"/>
        <end position="117"/>
    </location>
</feature>
<dbReference type="PIRSF" id="PIRSF018266">
    <property type="entry name" value="FecR"/>
    <property type="match status" value="1"/>
</dbReference>
<feature type="domain" description="Protein FecR C-terminal" evidence="3">
    <location>
        <begin position="282"/>
        <end position="348"/>
    </location>
</feature>
<evidence type="ECO:0000259" key="3">
    <source>
        <dbReference type="Pfam" id="PF16344"/>
    </source>
</evidence>
<evidence type="ECO:0000256" key="1">
    <source>
        <dbReference type="SAM" id="Phobius"/>
    </source>
</evidence>
<dbReference type="EMBL" id="FNAI01000019">
    <property type="protein sequence ID" value="SDF52336.1"/>
    <property type="molecule type" value="Genomic_DNA"/>
</dbReference>
<keyword evidence="1" id="KW-0472">Membrane</keyword>
<dbReference type="GO" id="GO:0016989">
    <property type="term" value="F:sigma factor antagonist activity"/>
    <property type="evidence" value="ECO:0007669"/>
    <property type="project" value="TreeGrafter"/>
</dbReference>
<dbReference type="PANTHER" id="PTHR30273:SF2">
    <property type="entry name" value="PROTEIN FECR"/>
    <property type="match status" value="1"/>
</dbReference>
<dbReference type="Gene3D" id="3.55.50.30">
    <property type="match status" value="1"/>
</dbReference>
<dbReference type="Pfam" id="PF16344">
    <property type="entry name" value="FecR_C"/>
    <property type="match status" value="1"/>
</dbReference>
<accession>A0A1G7LSG7</accession>
<sequence>MDYSSYQTADFLTDDSFVQYCYNDNKAAVAKWEAILAAQPSLSKNIGDARELCLLLGIKVSPAEKAVALNRLKAAINQAPEFEEPLYEKTIGIKKYFTGWLAIAATLLVMAGAFGVYQFNAPPSGAKLYSAATDVNYTTVGSTDFDHRKHIVLPDGTSVLLNGSSTLKIAKDYNASNRHVLLVGEAFFEVTKNKHKPFVVITGKTATTALGTSFKVQSYPGEAVASVMLSTGKVKVESTRPDQKVDDMLLIPGQQAVLTNGETAFKQSTFYAASLQNWIDRKLVFKSAGLDEISAKIKATYGITVTPVNKPADDVSFTGEFTNKNLTEVLYAISFTNHFTYKQEGSTVKLNF</sequence>
<evidence type="ECO:0000313" key="5">
    <source>
        <dbReference type="Proteomes" id="UP000199072"/>
    </source>
</evidence>